<dbReference type="InterPro" id="IPR018964">
    <property type="entry name" value="Phage_phiJL001_Gp84_C"/>
</dbReference>
<organism evidence="2 3">
    <name type="scientific">Acinetobacter guerrae</name>
    <dbReference type="NCBI Taxonomy" id="1843371"/>
    <lineage>
        <taxon>Bacteria</taxon>
        <taxon>Pseudomonadati</taxon>
        <taxon>Pseudomonadota</taxon>
        <taxon>Gammaproteobacteria</taxon>
        <taxon>Moraxellales</taxon>
        <taxon>Moraxellaceae</taxon>
        <taxon>Acinetobacter</taxon>
    </lineage>
</organism>
<accession>A0A3A8EGS5</accession>
<evidence type="ECO:0000259" key="1">
    <source>
        <dbReference type="Pfam" id="PF09356"/>
    </source>
</evidence>
<dbReference type="RefSeq" id="WP_120371494.1">
    <property type="nucleotide sequence ID" value="NZ_BKYM01000001.1"/>
</dbReference>
<dbReference type="Pfam" id="PF09356">
    <property type="entry name" value="Phage_BR0599"/>
    <property type="match status" value="1"/>
</dbReference>
<sequence length="272" mass="30157">MSFSEYETSLQNGRPIRLYQFQRGPIKWGYTNADRNISHQNIVFRAIEGGISDDGIRQTEDSTADLLTLTVPASMDVAQMFRTVAPGQTVSVTIFDLHYGDNGYLVVWMGLISGVRFKNEISAEIQCQTLAASLERTGLRKTWSRICPHQLYDDACKAPRNTFKSVGLIDRLDAVSIGFANAAAHSDPYYSGGYIEWTSQYGLEQRGIELHQSDLLTIYGGTYGLSIGQEISVYAGCDRLFNTCQTKFNNSINYGGSPHMPGKSPFDGTPVF</sequence>
<comment type="caution">
    <text evidence="2">The sequence shown here is derived from an EMBL/GenBank/DDBJ whole genome shotgun (WGS) entry which is preliminary data.</text>
</comment>
<feature type="domain" description="Bacteriophage phiJL001 Gp84 C-terminal" evidence="1">
    <location>
        <begin position="189"/>
        <end position="263"/>
    </location>
</feature>
<reference evidence="2 3" key="1">
    <citation type="submission" date="2018-09" db="EMBL/GenBank/DDBJ databases">
        <title>The draft genome of Acinetobacter spp. strains.</title>
        <authorList>
            <person name="Qin J."/>
            <person name="Feng Y."/>
            <person name="Zong Z."/>
        </authorList>
    </citation>
    <scope>NUCLEOTIDE SEQUENCE [LARGE SCALE GENOMIC DNA]</scope>
    <source>
        <strain evidence="2 3">WCHAc060096</strain>
    </source>
</reference>
<dbReference type="InterPro" id="IPR011928">
    <property type="entry name" value="Phage_phiJL001_Gp84"/>
</dbReference>
<proteinExistence type="predicted"/>
<dbReference type="EMBL" id="RAXU01000045">
    <property type="protein sequence ID" value="RKG29970.1"/>
    <property type="molecule type" value="Genomic_DNA"/>
</dbReference>
<evidence type="ECO:0000313" key="2">
    <source>
        <dbReference type="EMBL" id="RKG29970.1"/>
    </source>
</evidence>
<dbReference type="AlphaFoldDB" id="A0A3A8EGS5"/>
<protein>
    <submittedName>
        <fullName evidence="2">DUF2163 domain-containing protein</fullName>
    </submittedName>
</protein>
<dbReference type="Pfam" id="PF09931">
    <property type="entry name" value="Phage_phiJL001_Gp84_N"/>
    <property type="match status" value="1"/>
</dbReference>
<keyword evidence="3" id="KW-1185">Reference proteome</keyword>
<dbReference type="NCBIfam" id="TIGR02218">
    <property type="entry name" value="phg_TIGR02218"/>
    <property type="match status" value="1"/>
</dbReference>
<gene>
    <name evidence="2" type="ORF">D7V21_16725</name>
</gene>
<name>A0A3A8EGS5_9GAMM</name>
<evidence type="ECO:0000313" key="3">
    <source>
        <dbReference type="Proteomes" id="UP000269001"/>
    </source>
</evidence>
<dbReference type="Proteomes" id="UP000269001">
    <property type="component" value="Unassembled WGS sequence"/>
</dbReference>